<gene>
    <name evidence="1" type="ORF">DMN91_001877</name>
</gene>
<organism evidence="1 2">
    <name type="scientific">Ooceraea biroi</name>
    <name type="common">Clonal raider ant</name>
    <name type="synonym">Cerapachys biroi</name>
    <dbReference type="NCBI Taxonomy" id="2015173"/>
    <lineage>
        <taxon>Eukaryota</taxon>
        <taxon>Metazoa</taxon>
        <taxon>Ecdysozoa</taxon>
        <taxon>Arthropoda</taxon>
        <taxon>Hexapoda</taxon>
        <taxon>Insecta</taxon>
        <taxon>Pterygota</taxon>
        <taxon>Neoptera</taxon>
        <taxon>Endopterygota</taxon>
        <taxon>Hymenoptera</taxon>
        <taxon>Apocrita</taxon>
        <taxon>Aculeata</taxon>
        <taxon>Formicoidea</taxon>
        <taxon>Formicidae</taxon>
        <taxon>Dorylinae</taxon>
        <taxon>Ooceraea</taxon>
    </lineage>
</organism>
<dbReference type="OrthoDB" id="28868at2759"/>
<accession>A0A3L8DZ25</accession>
<dbReference type="AlphaFoldDB" id="A0A3L8DZ25"/>
<sequence>MDELISLNDRWKSGYKDNLTNIYYGRILLTYLRHYHLENVWQEFINRPPKHQLLEEVITFIIQWFHPEKNVSCSHIDMDLDNIAQQVMKHLKVENPKHPIFSASREQFSRWKYNNIYKNQWNNSEGRQIINILFNILLYKPTFEAVIHSLKSDLFRQYLLMKDIMNSVSLTIIFQSVARRLGIYCDLVSFLNPYHNILFMEGGKDEPYYWLLKWKPKCNVTNSNDEHCFYIYLKEGKDGAILNKNNLPRINNFALECPISFDRYPRITLVELLIRLSKSYIIEMENTDYNYYYHRRNCNNFERTSEEGRWWTRFLHLVQEDLLTSLYVYMRKQEDAFKFVDELDELRATCYASRHIDLIQQRTTDMLSEYKSRYNAPSTKHIKYVLKPKQRVAEMKFAVGMIVKLKGTNTMWQDIPLVIIGWTEIDDLELRAKNQSVWYFVLYAERVFRICEGINKLY</sequence>
<protein>
    <recommendedName>
        <fullName evidence="3">F-box only protein</fullName>
    </recommendedName>
</protein>
<reference evidence="1 2" key="1">
    <citation type="journal article" date="2018" name="Genome Res.">
        <title>The genomic architecture and molecular evolution of ant odorant receptors.</title>
        <authorList>
            <person name="McKenzie S.K."/>
            <person name="Kronauer D.J.C."/>
        </authorList>
    </citation>
    <scope>NUCLEOTIDE SEQUENCE [LARGE SCALE GENOMIC DNA]</scope>
    <source>
        <strain evidence="1">Clonal line C1</strain>
    </source>
</reference>
<evidence type="ECO:0008006" key="3">
    <source>
        <dbReference type="Google" id="ProtNLM"/>
    </source>
</evidence>
<comment type="caution">
    <text evidence="1">The sequence shown here is derived from an EMBL/GenBank/DDBJ whole genome shotgun (WGS) entry which is preliminary data.</text>
</comment>
<evidence type="ECO:0000313" key="2">
    <source>
        <dbReference type="Proteomes" id="UP000279307"/>
    </source>
</evidence>
<evidence type="ECO:0000313" key="1">
    <source>
        <dbReference type="EMBL" id="RLU25720.1"/>
    </source>
</evidence>
<dbReference type="Proteomes" id="UP000279307">
    <property type="component" value="Chromosome 2"/>
</dbReference>
<name>A0A3L8DZ25_OOCBI</name>
<proteinExistence type="predicted"/>
<dbReference type="EMBL" id="QOIP01000002">
    <property type="protein sequence ID" value="RLU25720.1"/>
    <property type="molecule type" value="Genomic_DNA"/>
</dbReference>